<dbReference type="Pfam" id="PF06568">
    <property type="entry name" value="YjiS-like"/>
    <property type="match status" value="1"/>
</dbReference>
<dbReference type="EMBL" id="CVRL01000015">
    <property type="protein sequence ID" value="CRL10778.1"/>
    <property type="molecule type" value="Genomic_DNA"/>
</dbReference>
<sequence length="71" mass="8109">MAHVINTTYAGNSLFARIRTLFQELQDQRALHREYTRTYNELNALSDRDLADIGIGRGDIDTLAREHVYGA</sequence>
<gene>
    <name evidence="2" type="ORF">NIT7321_01626</name>
</gene>
<name>A0A0H5D225_9RHOB</name>
<evidence type="ECO:0000313" key="3">
    <source>
        <dbReference type="Proteomes" id="UP000043764"/>
    </source>
</evidence>
<evidence type="ECO:0000313" key="2">
    <source>
        <dbReference type="EMBL" id="CRL10778.1"/>
    </source>
</evidence>
<protein>
    <recommendedName>
        <fullName evidence="1">YjiS-like domain-containing protein</fullName>
    </recommendedName>
</protein>
<keyword evidence="3" id="KW-1185">Reference proteome</keyword>
<dbReference type="RefSeq" id="WP_008560511.1">
    <property type="nucleotide sequence ID" value="NZ_BSKQ01000001.1"/>
</dbReference>
<evidence type="ECO:0000259" key="1">
    <source>
        <dbReference type="Pfam" id="PF06568"/>
    </source>
</evidence>
<proteinExistence type="predicted"/>
<dbReference type="STRING" id="481446.NIT7645_02032"/>
<organism evidence="2 3">
    <name type="scientific">Phaeobacter italicus</name>
    <dbReference type="NCBI Taxonomy" id="481446"/>
    <lineage>
        <taxon>Bacteria</taxon>
        <taxon>Pseudomonadati</taxon>
        <taxon>Pseudomonadota</taxon>
        <taxon>Alphaproteobacteria</taxon>
        <taxon>Rhodobacterales</taxon>
        <taxon>Roseobacteraceae</taxon>
        <taxon>Phaeobacter</taxon>
    </lineage>
</organism>
<dbReference type="InterPro" id="IPR009506">
    <property type="entry name" value="YjiS-like"/>
</dbReference>
<dbReference type="Proteomes" id="UP000043764">
    <property type="component" value="Unassembled WGS sequence"/>
</dbReference>
<accession>A0A0H5D225</accession>
<dbReference type="GeneID" id="78398327"/>
<dbReference type="OrthoDB" id="8244198at2"/>
<feature type="domain" description="YjiS-like" evidence="1">
    <location>
        <begin position="30"/>
        <end position="61"/>
    </location>
</feature>
<dbReference type="AlphaFoldDB" id="A0A0H5D225"/>
<reference evidence="2 3" key="1">
    <citation type="submission" date="2015-05" db="EMBL/GenBank/DDBJ databases">
        <authorList>
            <person name="Rodrigo-Torres Lidia"/>
            <person name="Arahal R.David."/>
        </authorList>
    </citation>
    <scope>NUCLEOTIDE SEQUENCE [LARGE SCALE GENOMIC DNA]</scope>
    <source>
        <strain evidence="2 3">CECT 7321</strain>
    </source>
</reference>